<evidence type="ECO:0000313" key="7">
    <source>
        <dbReference type="Proteomes" id="UP000556201"/>
    </source>
</evidence>
<gene>
    <name evidence="6" type="ORF">HNP47_001687</name>
</gene>
<evidence type="ECO:0000313" key="6">
    <source>
        <dbReference type="EMBL" id="MBB5771683.1"/>
    </source>
</evidence>
<keyword evidence="2" id="KW-0238">DNA-binding</keyword>
<feature type="compositionally biased region" description="Low complexity" evidence="4">
    <location>
        <begin position="176"/>
        <end position="194"/>
    </location>
</feature>
<name>A0A7W9FUA4_BREVE</name>
<feature type="compositionally biased region" description="Low complexity" evidence="4">
    <location>
        <begin position="217"/>
        <end position="230"/>
    </location>
</feature>
<evidence type="ECO:0000259" key="5">
    <source>
        <dbReference type="Pfam" id="PF13610"/>
    </source>
</evidence>
<evidence type="ECO:0000256" key="4">
    <source>
        <dbReference type="SAM" id="MobiDB-lite"/>
    </source>
</evidence>
<dbReference type="InterPro" id="IPR032874">
    <property type="entry name" value="DDE_dom"/>
</dbReference>
<dbReference type="GO" id="GO:0032196">
    <property type="term" value="P:transposition"/>
    <property type="evidence" value="ECO:0007669"/>
    <property type="project" value="UniProtKB-KW"/>
</dbReference>
<keyword evidence="1" id="KW-0815">Transposition</keyword>
<dbReference type="PANTHER" id="PTHR35528">
    <property type="entry name" value="BLL1675 PROTEIN"/>
    <property type="match status" value="1"/>
</dbReference>
<sequence length="245" mass="27365">MKPSSFKRHRFPAEAIRHAVGLYFRFSLSLRDVEELLAARGIDVSYETIRCWTIKFGPQIARRLKKLRPSPSPRWHLDEVVCSIGGKRMFLWRAVDDEGEVLELVVQRKRDTEAALVLLKRLLRNQPVEPERILTDGLRSYPAALRRWACAICIHPAGFGKTIGRRTPTCRSDGESGSSSCSSPRLQPSVSSPPTERSATPSTPNVTSSAGPRFDASVPRSPPLGRRPSPNILVGRVSFGRRQLT</sequence>
<comment type="caution">
    <text evidence="6">The sequence shown here is derived from an EMBL/GenBank/DDBJ whole genome shotgun (WGS) entry which is preliminary data.</text>
</comment>
<protein>
    <submittedName>
        <fullName evidence="6">Transposase-like protein</fullName>
    </submittedName>
</protein>
<feature type="compositionally biased region" description="Polar residues" evidence="4">
    <location>
        <begin position="195"/>
        <end position="210"/>
    </location>
</feature>
<evidence type="ECO:0000256" key="1">
    <source>
        <dbReference type="ARBA" id="ARBA00022578"/>
    </source>
</evidence>
<feature type="region of interest" description="Disordered" evidence="4">
    <location>
        <begin position="164"/>
        <end position="245"/>
    </location>
</feature>
<proteinExistence type="predicted"/>
<organism evidence="6 7">
    <name type="scientific">Brevundimonas vesicularis</name>
    <name type="common">Pseudomonas vesicularis</name>
    <dbReference type="NCBI Taxonomy" id="41276"/>
    <lineage>
        <taxon>Bacteria</taxon>
        <taxon>Pseudomonadati</taxon>
        <taxon>Pseudomonadota</taxon>
        <taxon>Alphaproteobacteria</taxon>
        <taxon>Caulobacterales</taxon>
        <taxon>Caulobacteraceae</taxon>
        <taxon>Brevundimonas</taxon>
    </lineage>
</organism>
<evidence type="ECO:0000256" key="3">
    <source>
        <dbReference type="ARBA" id="ARBA00023172"/>
    </source>
</evidence>
<dbReference type="AlphaFoldDB" id="A0A7W9FUA4"/>
<dbReference type="Proteomes" id="UP000556201">
    <property type="component" value="Unassembled WGS sequence"/>
</dbReference>
<dbReference type="EMBL" id="JACHLJ010000002">
    <property type="protein sequence ID" value="MBB5771683.1"/>
    <property type="molecule type" value="Genomic_DNA"/>
</dbReference>
<dbReference type="Pfam" id="PF13610">
    <property type="entry name" value="DDE_Tnp_IS240"/>
    <property type="match status" value="1"/>
</dbReference>
<dbReference type="NCBIfam" id="NF033587">
    <property type="entry name" value="transpos_IS6"/>
    <property type="match status" value="1"/>
</dbReference>
<evidence type="ECO:0000256" key="2">
    <source>
        <dbReference type="ARBA" id="ARBA00023125"/>
    </source>
</evidence>
<feature type="domain" description="DDE" evidence="5">
    <location>
        <begin position="74"/>
        <end position="147"/>
    </location>
</feature>
<dbReference type="GO" id="GO:0003677">
    <property type="term" value="F:DNA binding"/>
    <property type="evidence" value="ECO:0007669"/>
    <property type="project" value="UniProtKB-KW"/>
</dbReference>
<dbReference type="GO" id="GO:0006310">
    <property type="term" value="P:DNA recombination"/>
    <property type="evidence" value="ECO:0007669"/>
    <property type="project" value="UniProtKB-KW"/>
</dbReference>
<dbReference type="InterPro" id="IPR047930">
    <property type="entry name" value="Transpos_IS6"/>
</dbReference>
<dbReference type="PANTHER" id="PTHR35528:SF3">
    <property type="entry name" value="BLL1675 PROTEIN"/>
    <property type="match status" value="1"/>
</dbReference>
<accession>A0A7W9FUA4</accession>
<reference evidence="6 7" key="1">
    <citation type="submission" date="2020-08" db="EMBL/GenBank/DDBJ databases">
        <title>Functional genomics of gut bacteria from endangered species of beetles.</title>
        <authorList>
            <person name="Carlos-Shanley C."/>
        </authorList>
    </citation>
    <scope>NUCLEOTIDE SEQUENCE [LARGE SCALE GENOMIC DNA]</scope>
    <source>
        <strain evidence="6 7">S00192</strain>
    </source>
</reference>
<dbReference type="InterPro" id="IPR052183">
    <property type="entry name" value="IS_Transposase"/>
</dbReference>
<keyword evidence="3" id="KW-0233">DNA recombination</keyword>